<dbReference type="InterPro" id="IPR045540">
    <property type="entry name" value="YegS/DAGK_C"/>
</dbReference>
<dbReference type="SUPFAM" id="SSF111331">
    <property type="entry name" value="NAD kinase/diacylglycerol kinase-like"/>
    <property type="match status" value="1"/>
</dbReference>
<dbReference type="Proteomes" id="UP001166093">
    <property type="component" value="Unassembled WGS sequence"/>
</dbReference>
<keyword evidence="7" id="KW-1185">Reference proteome</keyword>
<keyword evidence="2" id="KW-0547">Nucleotide-binding</keyword>
<dbReference type="Pfam" id="PF19279">
    <property type="entry name" value="YegS_C"/>
    <property type="match status" value="1"/>
</dbReference>
<protein>
    <submittedName>
        <fullName evidence="6">SPHK1 kinase</fullName>
    </submittedName>
</protein>
<evidence type="ECO:0000256" key="2">
    <source>
        <dbReference type="ARBA" id="ARBA00022741"/>
    </source>
</evidence>
<dbReference type="GO" id="GO:0016301">
    <property type="term" value="F:kinase activity"/>
    <property type="evidence" value="ECO:0007669"/>
    <property type="project" value="UniProtKB-KW"/>
</dbReference>
<dbReference type="Pfam" id="PF00781">
    <property type="entry name" value="DAGK_cat"/>
    <property type="match status" value="1"/>
</dbReference>
<dbReference type="InterPro" id="IPR017438">
    <property type="entry name" value="ATP-NAD_kinase_N"/>
</dbReference>
<feature type="domain" description="DAGKc" evidence="5">
    <location>
        <begin position="73"/>
        <end position="178"/>
    </location>
</feature>
<dbReference type="PANTHER" id="PTHR12358:SF47">
    <property type="entry name" value="SPHINGOSINE KINASE 1"/>
    <property type="match status" value="1"/>
</dbReference>
<evidence type="ECO:0000256" key="1">
    <source>
        <dbReference type="ARBA" id="ARBA00022679"/>
    </source>
</evidence>
<dbReference type="InterPro" id="IPR001206">
    <property type="entry name" value="Diacylglycerol_kinase_cat_dom"/>
</dbReference>
<feature type="non-terminal residue" evidence="6">
    <location>
        <position position="356"/>
    </location>
</feature>
<organism evidence="6 7">
    <name type="scientific">Polyodon spathula</name>
    <name type="common">North American paddlefish</name>
    <name type="synonym">Squalus spathula</name>
    <dbReference type="NCBI Taxonomy" id="7913"/>
    <lineage>
        <taxon>Eukaryota</taxon>
        <taxon>Metazoa</taxon>
        <taxon>Chordata</taxon>
        <taxon>Craniata</taxon>
        <taxon>Vertebrata</taxon>
        <taxon>Euteleostomi</taxon>
        <taxon>Actinopterygii</taxon>
        <taxon>Chondrostei</taxon>
        <taxon>Acipenseriformes</taxon>
        <taxon>Polyodontidae</taxon>
        <taxon>Polyodon</taxon>
    </lineage>
</organism>
<dbReference type="Gene3D" id="3.40.50.10330">
    <property type="entry name" value="Probable inorganic polyphosphate/atp-NAD kinase, domain 1"/>
    <property type="match status" value="1"/>
</dbReference>
<comment type="caution">
    <text evidence="6">The sequence shown here is derived from an EMBL/GenBank/DDBJ whole genome shotgun (WGS) entry which is preliminary data.</text>
</comment>
<gene>
    <name evidence="6" type="primary">Sphk1</name>
    <name evidence="6" type="ORF">GTO93_0018641</name>
</gene>
<accession>A0ABS2XX65</accession>
<keyword evidence="4" id="KW-0067">ATP-binding</keyword>
<dbReference type="InterPro" id="IPR050187">
    <property type="entry name" value="Lipid_Phosphate_FormReg"/>
</dbReference>
<proteinExistence type="predicted"/>
<name>A0ABS2XX65_POLSP</name>
<evidence type="ECO:0000256" key="4">
    <source>
        <dbReference type="ARBA" id="ARBA00022840"/>
    </source>
</evidence>
<keyword evidence="1" id="KW-0808">Transferase</keyword>
<evidence type="ECO:0000259" key="5">
    <source>
        <dbReference type="PROSITE" id="PS50146"/>
    </source>
</evidence>
<evidence type="ECO:0000313" key="7">
    <source>
        <dbReference type="Proteomes" id="UP001166093"/>
    </source>
</evidence>
<evidence type="ECO:0000313" key="6">
    <source>
        <dbReference type="EMBL" id="MBN3278963.1"/>
    </source>
</evidence>
<dbReference type="InterPro" id="IPR016064">
    <property type="entry name" value="NAD/diacylglycerol_kinase_sf"/>
</dbReference>
<dbReference type="PANTHER" id="PTHR12358">
    <property type="entry name" value="SPHINGOSINE KINASE"/>
    <property type="match status" value="1"/>
</dbReference>
<reference evidence="6" key="1">
    <citation type="journal article" date="2021" name="Cell">
        <title>Tracing the genetic footprints of vertebrate landing in non-teleost ray-finned fishes.</title>
        <authorList>
            <person name="Bi X."/>
            <person name="Wang K."/>
            <person name="Yang L."/>
            <person name="Pan H."/>
            <person name="Jiang H."/>
            <person name="Wei Q."/>
            <person name="Fang M."/>
            <person name="Yu H."/>
            <person name="Zhu C."/>
            <person name="Cai Y."/>
            <person name="He Y."/>
            <person name="Gan X."/>
            <person name="Zeng H."/>
            <person name="Yu D."/>
            <person name="Zhu Y."/>
            <person name="Jiang H."/>
            <person name="Qiu Q."/>
            <person name="Yang H."/>
            <person name="Zhang Y.E."/>
            <person name="Wang W."/>
            <person name="Zhu M."/>
            <person name="He S."/>
            <person name="Zhang G."/>
        </authorList>
    </citation>
    <scope>NUCLEOTIDE SEQUENCE</scope>
    <source>
        <strain evidence="6">Pddl_001</strain>
    </source>
</reference>
<keyword evidence="3 6" id="KW-0418">Kinase</keyword>
<dbReference type="Gene3D" id="2.60.200.40">
    <property type="match status" value="1"/>
</dbReference>
<sequence length="356" mass="39206">MLWDQFTALRKLDQQHWARKCFILPEWRYSRGWPECRAALPGLLVLHLGLPSQLAPSPQRSVNLPVSDAPHTPQRQNHARELLQEADLSQWDALVVLSGDGLLFEVVNGLMARADWEDAVRKPLGILPGGSGNAVATSINHYSGRQTLSSKELLLNCTFLLCKGLVSPLDLASVTTASGKRHFSFLSVAWGFVSDVDIESEKYRLMGAARFTVGTLMQLAALRGPADVLLAPLDQPVPAHWTMVKEEHFVLVLVVYQSHLSQDLLAAPAATLGDGLLHLFYVRAGISRAALLRLFLAMEKGTHLELRCPHLSYVPVRAFRLEPYTPKGVITVDGEAVEYGPIQVQVHRGLGRLIAG</sequence>
<evidence type="ECO:0000256" key="3">
    <source>
        <dbReference type="ARBA" id="ARBA00022777"/>
    </source>
</evidence>
<feature type="non-terminal residue" evidence="6">
    <location>
        <position position="1"/>
    </location>
</feature>
<dbReference type="EMBL" id="JAAWVQ010083995">
    <property type="protein sequence ID" value="MBN3278963.1"/>
    <property type="molecule type" value="Genomic_DNA"/>
</dbReference>
<dbReference type="PROSITE" id="PS50146">
    <property type="entry name" value="DAGK"/>
    <property type="match status" value="1"/>
</dbReference>